<evidence type="ECO:0000256" key="1">
    <source>
        <dbReference type="SAM" id="MobiDB-lite"/>
    </source>
</evidence>
<feature type="region of interest" description="Disordered" evidence="1">
    <location>
        <begin position="59"/>
        <end position="80"/>
    </location>
</feature>
<proteinExistence type="predicted"/>
<evidence type="ECO:0000313" key="2">
    <source>
        <dbReference type="EMBL" id="KAL1132689.1"/>
    </source>
</evidence>
<protein>
    <submittedName>
        <fullName evidence="2">Uncharacterized protein</fullName>
    </submittedName>
</protein>
<dbReference type="Proteomes" id="UP001558652">
    <property type="component" value="Unassembled WGS sequence"/>
</dbReference>
<organism evidence="2 3">
    <name type="scientific">Ranatra chinensis</name>
    <dbReference type="NCBI Taxonomy" id="642074"/>
    <lineage>
        <taxon>Eukaryota</taxon>
        <taxon>Metazoa</taxon>
        <taxon>Ecdysozoa</taxon>
        <taxon>Arthropoda</taxon>
        <taxon>Hexapoda</taxon>
        <taxon>Insecta</taxon>
        <taxon>Pterygota</taxon>
        <taxon>Neoptera</taxon>
        <taxon>Paraneoptera</taxon>
        <taxon>Hemiptera</taxon>
        <taxon>Heteroptera</taxon>
        <taxon>Panheteroptera</taxon>
        <taxon>Nepomorpha</taxon>
        <taxon>Nepidae</taxon>
        <taxon>Ranatrinae</taxon>
        <taxon>Ranatra</taxon>
    </lineage>
</organism>
<sequence>MASKRQNMFYQNKKQETTEIGYSLTGRSTNPLNVPVDAFRPNLKHPVCLKPKLFPYPGEEEAPGAISRDPAQGEASMMNPKLVFPKDLQSRISRVILPYQKIESGRKRPQGKL</sequence>
<comment type="caution">
    <text evidence="2">The sequence shown here is derived from an EMBL/GenBank/DDBJ whole genome shotgun (WGS) entry which is preliminary data.</text>
</comment>
<evidence type="ECO:0000313" key="3">
    <source>
        <dbReference type="Proteomes" id="UP001558652"/>
    </source>
</evidence>
<gene>
    <name evidence="2" type="ORF">AAG570_010641</name>
</gene>
<reference evidence="2 3" key="1">
    <citation type="submission" date="2024-07" db="EMBL/GenBank/DDBJ databases">
        <title>Chromosome-level genome assembly of the water stick insect Ranatra chinensis (Heteroptera: Nepidae).</title>
        <authorList>
            <person name="Liu X."/>
        </authorList>
    </citation>
    <scope>NUCLEOTIDE SEQUENCE [LARGE SCALE GENOMIC DNA]</scope>
    <source>
        <strain evidence="2">Cailab_2021Rc</strain>
        <tissue evidence="2">Muscle</tissue>
    </source>
</reference>
<dbReference type="EMBL" id="JBFDAA010000005">
    <property type="protein sequence ID" value="KAL1132689.1"/>
    <property type="molecule type" value="Genomic_DNA"/>
</dbReference>
<dbReference type="AlphaFoldDB" id="A0ABD0ZBG0"/>
<name>A0ABD0ZBG0_9HEMI</name>
<keyword evidence="3" id="KW-1185">Reference proteome</keyword>
<accession>A0ABD0ZBG0</accession>